<sequence>MQQSLFSKPIQNLLPFDGEAFLFPEFISSKDSDLFFEKLQNNIQWKQEPIKIFGKEIMQPRLTALYGDSSIPYGYSGIKMIPFPFTSELMYIRERVQDIAQTDFTHVLLNYYRDGQDSMGWHRDNEPELGQNPTIASVSFGQSREFQMRYYSDKKQKVSCELTSGSLLLMQGSTQHFWEHQIPKRKRIHGGRINLTFRKVFA</sequence>
<dbReference type="Pfam" id="PF13532">
    <property type="entry name" value="2OG-FeII_Oxy_2"/>
    <property type="match status" value="1"/>
</dbReference>
<dbReference type="InterPro" id="IPR005123">
    <property type="entry name" value="Oxoglu/Fe-dep_dioxygenase_dom"/>
</dbReference>
<keyword evidence="2" id="KW-0223">Dioxygenase</keyword>
<evidence type="ECO:0000313" key="3">
    <source>
        <dbReference type="Proteomes" id="UP001595805"/>
    </source>
</evidence>
<dbReference type="PANTHER" id="PTHR31212:SF4">
    <property type="entry name" value="ALPHA-KETOGLUTARATE-DEPENDENT DIOXYGENASE ALKB HOMOLOG 3"/>
    <property type="match status" value="1"/>
</dbReference>
<evidence type="ECO:0000313" key="2">
    <source>
        <dbReference type="EMBL" id="MFC3881779.1"/>
    </source>
</evidence>
<dbReference type="EMBL" id="JBHRZS010000007">
    <property type="protein sequence ID" value="MFC3881779.1"/>
    <property type="molecule type" value="Genomic_DNA"/>
</dbReference>
<evidence type="ECO:0000259" key="1">
    <source>
        <dbReference type="PROSITE" id="PS51471"/>
    </source>
</evidence>
<gene>
    <name evidence="2" type="ORF">ACFOSV_16405</name>
</gene>
<dbReference type="GO" id="GO:0051213">
    <property type="term" value="F:dioxygenase activity"/>
    <property type="evidence" value="ECO:0007669"/>
    <property type="project" value="UniProtKB-KW"/>
</dbReference>
<protein>
    <submittedName>
        <fullName evidence="2">Alpha-ketoglutarate-dependent dioxygenase AlkB family protein</fullName>
    </submittedName>
</protein>
<keyword evidence="3" id="KW-1185">Reference proteome</keyword>
<dbReference type="InterPro" id="IPR027450">
    <property type="entry name" value="AlkB-like"/>
</dbReference>
<comment type="caution">
    <text evidence="2">The sequence shown here is derived from an EMBL/GenBank/DDBJ whole genome shotgun (WGS) entry which is preliminary data.</text>
</comment>
<dbReference type="PROSITE" id="PS51471">
    <property type="entry name" value="FE2OG_OXY"/>
    <property type="match status" value="1"/>
</dbReference>
<accession>A0ABV8AVU0</accession>
<dbReference type="InterPro" id="IPR032854">
    <property type="entry name" value="ALKBH3"/>
</dbReference>
<dbReference type="PANTHER" id="PTHR31212">
    <property type="entry name" value="ALPHA-KETOGLUTARATE-DEPENDENT DIOXYGENASE ALKB HOMOLOG 3"/>
    <property type="match status" value="1"/>
</dbReference>
<name>A0ABV8AVU0_9BACT</name>
<proteinExistence type="predicted"/>
<dbReference type="RefSeq" id="WP_377907129.1">
    <property type="nucleotide sequence ID" value="NZ_JBHRZS010000007.1"/>
</dbReference>
<dbReference type="SUPFAM" id="SSF51197">
    <property type="entry name" value="Clavaminate synthase-like"/>
    <property type="match status" value="1"/>
</dbReference>
<dbReference type="Proteomes" id="UP001595805">
    <property type="component" value="Unassembled WGS sequence"/>
</dbReference>
<organism evidence="2 3">
    <name type="scientific">Algoriphagus namhaensis</name>
    <dbReference type="NCBI Taxonomy" id="915353"/>
    <lineage>
        <taxon>Bacteria</taxon>
        <taxon>Pseudomonadati</taxon>
        <taxon>Bacteroidota</taxon>
        <taxon>Cytophagia</taxon>
        <taxon>Cytophagales</taxon>
        <taxon>Cyclobacteriaceae</taxon>
        <taxon>Algoriphagus</taxon>
    </lineage>
</organism>
<dbReference type="Gene3D" id="2.60.120.590">
    <property type="entry name" value="Alpha-ketoglutarate-dependent dioxygenase AlkB-like"/>
    <property type="match status" value="1"/>
</dbReference>
<dbReference type="InterPro" id="IPR037151">
    <property type="entry name" value="AlkB-like_sf"/>
</dbReference>
<feature type="domain" description="Fe2OG dioxygenase" evidence="1">
    <location>
        <begin position="103"/>
        <end position="201"/>
    </location>
</feature>
<keyword evidence="2" id="KW-0560">Oxidoreductase</keyword>
<reference evidence="3" key="1">
    <citation type="journal article" date="2019" name="Int. J. Syst. Evol. Microbiol.">
        <title>The Global Catalogue of Microorganisms (GCM) 10K type strain sequencing project: providing services to taxonomists for standard genome sequencing and annotation.</title>
        <authorList>
            <consortium name="The Broad Institute Genomics Platform"/>
            <consortium name="The Broad Institute Genome Sequencing Center for Infectious Disease"/>
            <person name="Wu L."/>
            <person name="Ma J."/>
        </authorList>
    </citation>
    <scope>NUCLEOTIDE SEQUENCE [LARGE SCALE GENOMIC DNA]</scope>
    <source>
        <strain evidence="3">CCUG 60523</strain>
    </source>
</reference>